<accession>A0A8T0GMM3</accession>
<gene>
    <name evidence="1" type="ORF">KC19_10G015800</name>
</gene>
<dbReference type="EMBL" id="CM026431">
    <property type="protein sequence ID" value="KAG0558282.1"/>
    <property type="molecule type" value="Genomic_DNA"/>
</dbReference>
<keyword evidence="2" id="KW-1185">Reference proteome</keyword>
<evidence type="ECO:0000313" key="1">
    <source>
        <dbReference type="EMBL" id="KAG0558282.1"/>
    </source>
</evidence>
<evidence type="ECO:0000313" key="2">
    <source>
        <dbReference type="Proteomes" id="UP000822688"/>
    </source>
</evidence>
<comment type="caution">
    <text evidence="1">The sequence shown here is derived from an EMBL/GenBank/DDBJ whole genome shotgun (WGS) entry which is preliminary data.</text>
</comment>
<dbReference type="AlphaFoldDB" id="A0A8T0GMM3"/>
<name>A0A8T0GMM3_CERPU</name>
<reference evidence="1" key="1">
    <citation type="submission" date="2020-06" db="EMBL/GenBank/DDBJ databases">
        <title>WGS assembly of Ceratodon purpureus strain R40.</title>
        <authorList>
            <person name="Carey S.B."/>
            <person name="Jenkins J."/>
            <person name="Shu S."/>
            <person name="Lovell J.T."/>
            <person name="Sreedasyam A."/>
            <person name="Maumus F."/>
            <person name="Tiley G.P."/>
            <person name="Fernandez-Pozo N."/>
            <person name="Barry K."/>
            <person name="Chen C."/>
            <person name="Wang M."/>
            <person name="Lipzen A."/>
            <person name="Daum C."/>
            <person name="Saski C.A."/>
            <person name="Payton A.C."/>
            <person name="Mcbreen J.C."/>
            <person name="Conrad R.E."/>
            <person name="Kollar L.M."/>
            <person name="Olsson S."/>
            <person name="Huttunen S."/>
            <person name="Landis J.B."/>
            <person name="Wickett N.J."/>
            <person name="Johnson M.G."/>
            <person name="Rensing S.A."/>
            <person name="Grimwood J."/>
            <person name="Schmutz J."/>
            <person name="Mcdaniel S.F."/>
        </authorList>
    </citation>
    <scope>NUCLEOTIDE SEQUENCE</scope>
    <source>
        <strain evidence="1">R40</strain>
    </source>
</reference>
<dbReference type="Proteomes" id="UP000822688">
    <property type="component" value="Chromosome 10"/>
</dbReference>
<sequence>MDRVSAFSRFLQAGRAPVDLTSVMANSHAILLVAAVTLAAIFIGTAEAKKNNVCPKWYKDCNPRKPGCETRVERDVNNCGDCRYKCKTLPYVWTKCVGGRCRYTCKAGRGDCDKKIWRNGCETNIKNDAKNCGSCGKPCKQVGNAVTSCLNGKCRNPVCKSGYANCDKNIWSNGCETRVAKDVNNCGACSNVCKQVANAVTSCRNGKCGTPVCKAGWSNCDANWENGCETPTSEDPANCGACSNVCTQYPNAVTPCRSGTCDYGSITCKAGFNNCNSAVMAPDGCETENLSDANNCGACYNVCKQVANAVTSCQNGKCGEPVCKAGWSNCDANWENGCETPTSEDPANCGACSNVCTQYPNAVTPCRSGSCDYGNITCKAGFNNCNSAVMAPDGCETENLSDANNCGACYNVCQQVANAVTSCQNGKCGEPVCKAGWSNCDANWENGCETPTSEDPANCGACSNVCTQYPNAVTPCRSGSCDYGNITCKAGFNNCNSAVMAPDGCETENLSDANNCGACYNVCPKTLEGSEVSCSQGQCNEQCPFGQVPSGNKCVTVGFELQTNGE</sequence>
<organism evidence="1 2">
    <name type="scientific">Ceratodon purpureus</name>
    <name type="common">Fire moss</name>
    <name type="synonym">Dicranum purpureum</name>
    <dbReference type="NCBI Taxonomy" id="3225"/>
    <lineage>
        <taxon>Eukaryota</taxon>
        <taxon>Viridiplantae</taxon>
        <taxon>Streptophyta</taxon>
        <taxon>Embryophyta</taxon>
        <taxon>Bryophyta</taxon>
        <taxon>Bryophytina</taxon>
        <taxon>Bryopsida</taxon>
        <taxon>Dicranidae</taxon>
        <taxon>Pseudoditrichales</taxon>
        <taxon>Ditrichaceae</taxon>
        <taxon>Ceratodon</taxon>
    </lineage>
</organism>
<protein>
    <submittedName>
        <fullName evidence="1">Uncharacterized protein</fullName>
    </submittedName>
</protein>
<proteinExistence type="predicted"/>